<dbReference type="InterPro" id="IPR012337">
    <property type="entry name" value="RNaseH-like_sf"/>
</dbReference>
<dbReference type="SUPFAM" id="SSF53098">
    <property type="entry name" value="Ribonuclease H-like"/>
    <property type="match status" value="1"/>
</dbReference>
<sequence>MCTTTSPTTTPALHSPPEGIADVGVPVSTGEALEGVRVCMSGGEIPEGVCMSVSPKEASVPSGEGVEGLKKPAHPGGLAGGASTTAQDSVKATTGGDVKGPVGFSIPSVSFTKGAYVGARLHLDSLYLGASDCGPTHELTVLEDFLPYGLAPRFTAHPNSHETVVFLENVWFPRFGVPEEIRCDQGSEFANTYCVGDIVMYNWGASGGGGQSGQGHKYGPFRAPYRVVSVENEHFYEIVATDESLRPQQTTALPHQLCLAVRPVPFGIIRTQSNPQGATLAERAGWRDSASLPSSADAALTLLQEQEAAAFVPLFGPNPMTESPADTVTIPAPLLPADLPAVHATDPSLSSQPTQQPIPESAPPATPPLASPFPVTPAPLQPGTMLIGRSPEHSLLWVGEILGVLPSDGAAEGDVRYEVHAWDSHQRCALSRRQWAPGYYSSGGGYVSYDKRASKRAAEIVELSHGQIAVAGFEMERSRGNRGSRLPPSLCSHFASGSDGCHFYEYPGARLSDPSVVSAVAFLASIDLSIALDACKHRGVDLSLQKADVVQAYPQAPLPPDRPPLAAIPPSDHLDHGQFLWVLRKAVYGLPDAGKVFEDFLISVLRSLGWEPTLFQGVWVLRSADGELRALLATYCDDLLILGIEEDAAATIDPLKDIVMCGDYTDLSEGRFVGVQFDISTTGMFCHQYDYVGYVASCTRPDVALAHSYLSCFLASPTERALHLLLQTVCYLRLHPSLGIHVRPSSDPTKLTAIKHGDSSFGNAASPHSQTGWVVFINNSPLIWKSRRQSRVARSTTRAEVLALEEGIDAVLHFANCTAPFYSNIRVGIGCDAANVLSLLLSGASSSTERALLPIIREMQDKACVVSLQAATDLVEQYRIGIFKIPTDSNLSDLLTKALDLGALTRLMSPSPSLSPVFGSEIVSSLPPLALRDRPTMEKERRRDGEEPTA</sequence>
<dbReference type="VEuPathDB" id="CryptoDB:Cvel_8889"/>
<feature type="region of interest" description="Disordered" evidence="1">
    <location>
        <begin position="56"/>
        <end position="94"/>
    </location>
</feature>
<feature type="domain" description="Reverse transcriptase Ty1/copia-type" evidence="2">
    <location>
        <begin position="515"/>
        <end position="695"/>
    </location>
</feature>
<dbReference type="EMBL" id="CDMZ01004068">
    <property type="protein sequence ID" value="CEM48547.1"/>
    <property type="molecule type" value="Genomic_DNA"/>
</dbReference>
<evidence type="ECO:0000256" key="1">
    <source>
        <dbReference type="SAM" id="MobiDB-lite"/>
    </source>
</evidence>
<feature type="compositionally biased region" description="Polar residues" evidence="1">
    <location>
        <begin position="82"/>
        <end position="92"/>
    </location>
</feature>
<gene>
    <name evidence="3" type="ORF">Cvel_8889</name>
</gene>
<dbReference type="Pfam" id="PF07727">
    <property type="entry name" value="RVT_2"/>
    <property type="match status" value="1"/>
</dbReference>
<dbReference type="AlphaFoldDB" id="A0A0G4HVP0"/>
<evidence type="ECO:0000313" key="3">
    <source>
        <dbReference type="EMBL" id="CEM48547.1"/>
    </source>
</evidence>
<protein>
    <recommendedName>
        <fullName evidence="2">Reverse transcriptase Ty1/copia-type domain-containing protein</fullName>
    </recommendedName>
</protein>
<feature type="region of interest" description="Disordered" evidence="1">
    <location>
        <begin position="1"/>
        <end position="25"/>
    </location>
</feature>
<name>A0A0G4HVP0_9ALVE</name>
<dbReference type="InterPro" id="IPR013103">
    <property type="entry name" value="RVT_2"/>
</dbReference>
<feature type="region of interest" description="Disordered" evidence="1">
    <location>
        <begin position="929"/>
        <end position="950"/>
    </location>
</feature>
<dbReference type="PhylomeDB" id="A0A0G4HVP0"/>
<dbReference type="PANTHER" id="PTHR11439">
    <property type="entry name" value="GAG-POL-RELATED RETROTRANSPOSON"/>
    <property type="match status" value="1"/>
</dbReference>
<accession>A0A0G4HVP0</accession>
<evidence type="ECO:0000259" key="2">
    <source>
        <dbReference type="Pfam" id="PF07727"/>
    </source>
</evidence>
<feature type="compositionally biased region" description="Basic and acidic residues" evidence="1">
    <location>
        <begin position="931"/>
        <end position="950"/>
    </location>
</feature>
<proteinExistence type="predicted"/>
<feature type="region of interest" description="Disordered" evidence="1">
    <location>
        <begin position="340"/>
        <end position="370"/>
    </location>
</feature>
<feature type="compositionally biased region" description="Low complexity" evidence="1">
    <location>
        <begin position="1"/>
        <end position="11"/>
    </location>
</feature>
<dbReference type="PANTHER" id="PTHR11439:SF467">
    <property type="entry name" value="INTEGRASE CATALYTIC DOMAIN-CONTAINING PROTEIN"/>
    <property type="match status" value="1"/>
</dbReference>
<reference evidence="3" key="1">
    <citation type="submission" date="2014-11" db="EMBL/GenBank/DDBJ databases">
        <authorList>
            <person name="Otto D Thomas"/>
            <person name="Naeem Raeece"/>
        </authorList>
    </citation>
    <scope>NUCLEOTIDE SEQUENCE</scope>
</reference>
<organism evidence="3">
    <name type="scientific">Chromera velia CCMP2878</name>
    <dbReference type="NCBI Taxonomy" id="1169474"/>
    <lineage>
        <taxon>Eukaryota</taxon>
        <taxon>Sar</taxon>
        <taxon>Alveolata</taxon>
        <taxon>Colpodellida</taxon>
        <taxon>Chromeraceae</taxon>
        <taxon>Chromera</taxon>
    </lineage>
</organism>
<feature type="compositionally biased region" description="Pro residues" evidence="1">
    <location>
        <begin position="360"/>
        <end position="370"/>
    </location>
</feature>